<dbReference type="AlphaFoldDB" id="F8FMF3"/>
<evidence type="ECO:0000256" key="1">
    <source>
        <dbReference type="SAM" id="MobiDB-lite"/>
    </source>
</evidence>
<dbReference type="PANTHER" id="PTHR43649">
    <property type="entry name" value="ARABINOSE-BINDING PROTEIN-RELATED"/>
    <property type="match status" value="1"/>
</dbReference>
<dbReference type="Gene3D" id="3.40.190.10">
    <property type="entry name" value="Periplasmic binding protein-like II"/>
    <property type="match status" value="1"/>
</dbReference>
<dbReference type="PROSITE" id="PS51257">
    <property type="entry name" value="PROKAR_LIPOPROTEIN"/>
    <property type="match status" value="1"/>
</dbReference>
<dbReference type="InterPro" id="IPR050490">
    <property type="entry name" value="Bact_solute-bd_prot1"/>
</dbReference>
<dbReference type="KEGG" id="pms:KNP414_01472"/>
<reference evidence="3" key="1">
    <citation type="submission" date="2011-06" db="EMBL/GenBank/DDBJ databases">
        <title>Complete genome sequence of Paenibacillus mucilaginosus KNP414.</title>
        <authorList>
            <person name="Wang J."/>
            <person name="Hu S."/>
            <person name="Hu X."/>
            <person name="Zhang B."/>
            <person name="Dong D."/>
            <person name="Zhang S."/>
            <person name="Zhao K."/>
            <person name="Wu D."/>
        </authorList>
    </citation>
    <scope>NUCLEOTIDE SEQUENCE [LARGE SCALE GENOMIC DNA]</scope>
    <source>
        <strain evidence="3">KNP414</strain>
    </source>
</reference>
<organism evidence="2 3">
    <name type="scientific">Paenibacillus mucilaginosus (strain KNP414)</name>
    <dbReference type="NCBI Taxonomy" id="1036673"/>
    <lineage>
        <taxon>Bacteria</taxon>
        <taxon>Bacillati</taxon>
        <taxon>Bacillota</taxon>
        <taxon>Bacilli</taxon>
        <taxon>Bacillales</taxon>
        <taxon>Paenibacillaceae</taxon>
        <taxon>Paenibacillus</taxon>
    </lineage>
</organism>
<dbReference type="EMBL" id="CP002869">
    <property type="protein sequence ID" value="AEI40036.1"/>
    <property type="molecule type" value="Genomic_DNA"/>
</dbReference>
<dbReference type="InterPro" id="IPR006059">
    <property type="entry name" value="SBP"/>
</dbReference>
<accession>F8FMF3</accession>
<dbReference type="SUPFAM" id="SSF53850">
    <property type="entry name" value="Periplasmic binding protein-like II"/>
    <property type="match status" value="1"/>
</dbReference>
<sequence>MRRRWLSMLLAAVLLFSGCDMPPGSPAGEERESAYGDAEPPQDNRKVRILASYDEQKQVTDSFRRLHPQTEVEWIKARSDVFLDILASENPPDIIIMDNGMIAEVNVMDVFEDLSRPPYEAQTRHAGFPGLKLDGFRSLDGRRLIAVPKDFPMAFTFYREDILAGYGYPTEPEALAAYLEDQGRWLDMAEELRAAGHWIFNTPSDPVYVASTGRSFFGPDRQYQRSGPLMAEAVEMSRTVEKCGLARKLNIWDENGREAIRKGEIVMLYMGEWAANLLKEWDPEHAAHWKMTRLPLGVYGSQGGASFLISKYSRSKQASWEYIQHSMKEEAPYLESLKGREYYDRVPPAWVTPLDRRAHEVWDKQFYDSLAAGRTAAEILSDQEIKVTSTLSKELQIMYEMLEE</sequence>
<dbReference type="Pfam" id="PF13416">
    <property type="entry name" value="SBP_bac_8"/>
    <property type="match status" value="1"/>
</dbReference>
<dbReference type="Proteomes" id="UP000006620">
    <property type="component" value="Chromosome"/>
</dbReference>
<proteinExistence type="predicted"/>
<evidence type="ECO:0000313" key="2">
    <source>
        <dbReference type="EMBL" id="AEI40036.1"/>
    </source>
</evidence>
<gene>
    <name evidence="2" type="ordered locus">KNP414_01472</name>
</gene>
<dbReference type="PANTHER" id="PTHR43649:SF12">
    <property type="entry name" value="DIACETYLCHITOBIOSE BINDING PROTEIN DASA"/>
    <property type="match status" value="1"/>
</dbReference>
<name>F8FMF3_PAEMK</name>
<protein>
    <submittedName>
        <fullName evidence="2">Extracellular solute-binding protein family 1</fullName>
    </submittedName>
</protein>
<dbReference type="HOGENOM" id="CLU_031285_2_3_9"/>
<feature type="region of interest" description="Disordered" evidence="1">
    <location>
        <begin position="23"/>
        <end position="42"/>
    </location>
</feature>
<dbReference type="PATRIC" id="fig|1036673.3.peg.1295"/>
<evidence type="ECO:0000313" key="3">
    <source>
        <dbReference type="Proteomes" id="UP000006620"/>
    </source>
</evidence>
<reference evidence="2 3" key="2">
    <citation type="journal article" date="2013" name="Genome Announc.">
        <title>Genome Sequence of Growth-Improving Paenibacillus mucilaginosus Strain KNP414.</title>
        <authorList>
            <person name="Lu J.J."/>
            <person name="Wang J.F."/>
            <person name="Hu X.F."/>
        </authorList>
    </citation>
    <scope>NUCLEOTIDE SEQUENCE [LARGE SCALE GENOMIC DNA]</scope>
    <source>
        <strain evidence="2 3">KNP414</strain>
    </source>
</reference>
<dbReference type="RefSeq" id="WP_013915198.1">
    <property type="nucleotide sequence ID" value="NC_015690.1"/>
</dbReference>